<accession>A0AAE5NI72</accession>
<comment type="caution">
    <text evidence="1">The sequence shown here is derived from an EMBL/GenBank/DDBJ whole genome shotgun (WGS) entry which is preliminary data.</text>
</comment>
<gene>
    <name evidence="1" type="ORF">B8W87_02630</name>
</gene>
<protein>
    <submittedName>
        <fullName evidence="1">Uncharacterized protein</fullName>
    </submittedName>
</protein>
<dbReference type="Proteomes" id="UP000216195">
    <property type="component" value="Unassembled WGS sequence"/>
</dbReference>
<proteinExistence type="predicted"/>
<organism evidence="1 2">
    <name type="scientific">Rothia dentocariosa</name>
    <dbReference type="NCBI Taxonomy" id="2047"/>
    <lineage>
        <taxon>Bacteria</taxon>
        <taxon>Bacillati</taxon>
        <taxon>Actinomycetota</taxon>
        <taxon>Actinomycetes</taxon>
        <taxon>Micrococcales</taxon>
        <taxon>Micrococcaceae</taxon>
        <taxon>Rothia</taxon>
    </lineage>
</organism>
<evidence type="ECO:0000313" key="1">
    <source>
        <dbReference type="EMBL" id="PAK86558.1"/>
    </source>
</evidence>
<name>A0AAE5NI72_9MICC</name>
<reference evidence="1 2" key="1">
    <citation type="submission" date="2017-04" db="EMBL/GenBank/DDBJ databases">
        <title>Kefir bacterial isolates.</title>
        <authorList>
            <person name="Kim Y."/>
            <person name="Blasche S."/>
            <person name="Patil K.R."/>
        </authorList>
    </citation>
    <scope>NUCLEOTIDE SEQUENCE [LARGE SCALE GENOMIC DNA]</scope>
    <source>
        <strain evidence="1 2">OG2-1</strain>
    </source>
</reference>
<dbReference type="EMBL" id="NCWU01000002">
    <property type="protein sequence ID" value="PAK86558.1"/>
    <property type="molecule type" value="Genomic_DNA"/>
</dbReference>
<dbReference type="AlphaFoldDB" id="A0AAE5NI72"/>
<sequence length="60" mass="6903">MPQCIVNMKAQPEYTNSGKVSMCMLAMSIIYDEAKVDKKTIRLSQNYYKANKYACQRSES</sequence>
<evidence type="ECO:0000313" key="2">
    <source>
        <dbReference type="Proteomes" id="UP000216195"/>
    </source>
</evidence>